<comment type="caution">
    <text evidence="1">The sequence shown here is derived from an EMBL/GenBank/DDBJ whole genome shotgun (WGS) entry which is preliminary data.</text>
</comment>
<accession>A0ACC1RD34</accession>
<evidence type="ECO:0000313" key="2">
    <source>
        <dbReference type="Proteomes" id="UP001148629"/>
    </source>
</evidence>
<dbReference type="Proteomes" id="UP001148629">
    <property type="component" value="Unassembled WGS sequence"/>
</dbReference>
<sequence>MFFSLLSTLCLGLPVSYAYPCETQDSPRPIVTLIDGIVTGKASQAPSAPHLTVHQYLGVPFAESPPKRFAPPEDPAPWKSPWDAGHFRSSCIQHFPGDGFRAIFNTPPIPESEDCLYLNVFTPSTVPSEGLPVLFWIHGGSFSLGSARVPDFDGSSFAANQGVVVVTINYRMNVFGFPGSSAIPLEQRNVGLLDQRKALSWVNKNIQAFGGDPSKVTIFGESAGGWSVKQLLINPPSPPQFRAAILQSQAFGPQADNKQSWDALVKELNCNKSNTASSDLECVANAEVNSIRRVLQSRGLAFSPIFDNSTNGPVFLDAINQNLTAQVPILIGTNADEGTVLASVMPPPELLLDGIFGNDTASKRLAHSAYPVDATDDELKSLITTDYTYTCTTSMIARTAASAGQQVWRYYFNATFPNNQPFPEAGVWHTSEIPLVFGTYKEDNRTSVEQRRLSQTMQQAWGDFARSPDSGPGWAAVGTGTNDLRLFDADEAVFGQSLESKVVDEICTCYDAELITNGF</sequence>
<keyword evidence="2" id="KW-1185">Reference proteome</keyword>
<evidence type="ECO:0000313" key="1">
    <source>
        <dbReference type="EMBL" id="KAJ3509882.1"/>
    </source>
</evidence>
<proteinExistence type="predicted"/>
<name>A0ACC1RD34_9HYPO</name>
<protein>
    <submittedName>
        <fullName evidence="1">Uncharacterized protein</fullName>
    </submittedName>
</protein>
<reference evidence="1" key="1">
    <citation type="submission" date="2022-08" db="EMBL/GenBank/DDBJ databases">
        <title>Genome Sequence of Fusarium decemcellulare.</title>
        <authorList>
            <person name="Buettner E."/>
        </authorList>
    </citation>
    <scope>NUCLEOTIDE SEQUENCE</scope>
    <source>
        <strain evidence="1">Babe19</strain>
    </source>
</reference>
<organism evidence="1 2">
    <name type="scientific">Fusarium decemcellulare</name>
    <dbReference type="NCBI Taxonomy" id="57161"/>
    <lineage>
        <taxon>Eukaryota</taxon>
        <taxon>Fungi</taxon>
        <taxon>Dikarya</taxon>
        <taxon>Ascomycota</taxon>
        <taxon>Pezizomycotina</taxon>
        <taxon>Sordariomycetes</taxon>
        <taxon>Hypocreomycetidae</taxon>
        <taxon>Hypocreales</taxon>
        <taxon>Nectriaceae</taxon>
        <taxon>Fusarium</taxon>
        <taxon>Fusarium decemcellulare species complex</taxon>
    </lineage>
</organism>
<gene>
    <name evidence="1" type="ORF">NM208_g15611</name>
</gene>
<dbReference type="EMBL" id="JANRMS010004305">
    <property type="protein sequence ID" value="KAJ3509882.1"/>
    <property type="molecule type" value="Genomic_DNA"/>
</dbReference>